<evidence type="ECO:0000313" key="1">
    <source>
        <dbReference type="EMBL" id="KAH7919660.1"/>
    </source>
</evidence>
<dbReference type="EMBL" id="MU266641">
    <property type="protein sequence ID" value="KAH7919660.1"/>
    <property type="molecule type" value="Genomic_DNA"/>
</dbReference>
<name>A0ACB8B1W6_9AGAM</name>
<reference evidence="1" key="1">
    <citation type="journal article" date="2021" name="New Phytol.">
        <title>Evolutionary innovations through gain and loss of genes in the ectomycorrhizal Boletales.</title>
        <authorList>
            <person name="Wu G."/>
            <person name="Miyauchi S."/>
            <person name="Morin E."/>
            <person name="Kuo A."/>
            <person name="Drula E."/>
            <person name="Varga T."/>
            <person name="Kohler A."/>
            <person name="Feng B."/>
            <person name="Cao Y."/>
            <person name="Lipzen A."/>
            <person name="Daum C."/>
            <person name="Hundley H."/>
            <person name="Pangilinan J."/>
            <person name="Johnson J."/>
            <person name="Barry K."/>
            <person name="LaButti K."/>
            <person name="Ng V."/>
            <person name="Ahrendt S."/>
            <person name="Min B."/>
            <person name="Choi I.G."/>
            <person name="Park H."/>
            <person name="Plett J.M."/>
            <person name="Magnuson J."/>
            <person name="Spatafora J.W."/>
            <person name="Nagy L.G."/>
            <person name="Henrissat B."/>
            <person name="Grigoriev I.V."/>
            <person name="Yang Z.L."/>
            <person name="Xu J."/>
            <person name="Martin F.M."/>
        </authorList>
    </citation>
    <scope>NUCLEOTIDE SEQUENCE</scope>
    <source>
        <strain evidence="1">KUC20120723A-06</strain>
    </source>
</reference>
<proteinExistence type="predicted"/>
<feature type="non-terminal residue" evidence="1">
    <location>
        <position position="1"/>
    </location>
</feature>
<comment type="caution">
    <text evidence="1">The sequence shown here is derived from an EMBL/GenBank/DDBJ whole genome shotgun (WGS) entry which is preliminary data.</text>
</comment>
<sequence>EGNNRVWGSALLGVSYGFMRQQSETLGLGDPPFEIPKFRFVEMALAIEQGKTNKEARVFLLEEEIRPEVEGPFKKYINNDSAKLFLFFNDEDNHRAEFLAFTQHVQYFKTKKCVFVSDYQGELGGGKTLLTDPQIVTKRELGPVFTSGNIPEAFENFEKEHECNKFCEFFRVP</sequence>
<protein>
    <submittedName>
        <fullName evidence="1">Kinase-like protein</fullName>
    </submittedName>
</protein>
<gene>
    <name evidence="1" type="ORF">BV22DRAFT_979464</name>
</gene>
<accession>A0ACB8B1W6</accession>
<dbReference type="Proteomes" id="UP000790709">
    <property type="component" value="Unassembled WGS sequence"/>
</dbReference>
<keyword evidence="2" id="KW-1185">Reference proteome</keyword>
<evidence type="ECO:0000313" key="2">
    <source>
        <dbReference type="Proteomes" id="UP000790709"/>
    </source>
</evidence>
<organism evidence="1 2">
    <name type="scientific">Leucogyrophana mollusca</name>
    <dbReference type="NCBI Taxonomy" id="85980"/>
    <lineage>
        <taxon>Eukaryota</taxon>
        <taxon>Fungi</taxon>
        <taxon>Dikarya</taxon>
        <taxon>Basidiomycota</taxon>
        <taxon>Agaricomycotina</taxon>
        <taxon>Agaricomycetes</taxon>
        <taxon>Agaricomycetidae</taxon>
        <taxon>Boletales</taxon>
        <taxon>Boletales incertae sedis</taxon>
        <taxon>Leucogyrophana</taxon>
    </lineage>
</organism>
<feature type="non-terminal residue" evidence="1">
    <location>
        <position position="173"/>
    </location>
</feature>